<sequence>SPTVIKQLDGESLCEDQGELHGLLDLMSENEVLPDSRNNTVPEKSKNHEENQNDTRTLNPCPAAHALDNVEELLENQQLEFESRLSPEKATAPEGTLRSCTVVEGLLFPVEYYVRTTRRMSNCQRKVDLDAVILSQLGRSKKGQRSKCKQKDANSDRPPQERDEGDSESAVVPFPFLGAENDPANSSSSQKSLPASSSSSSTSLGSISQKSSTCTRQEQRQSQRKQKRRRKSACKAPMHPVSQELIESWDPVTARESSALLAKESQSEKENFDANLERSSSDERSCPMGSEGPAALCLPAVDPNTPDSLFSFRSLQWLVPKLAIRDFHLPNEEFGVLKLEKLKFSSVNDLEDFGLHISGSGVAPEDTPDAQMNPKEKRSNLISPSRTGLPELPCMESPASKKDLSTHELLFTPVGTVLAGAPMHPESHISSSVFPALGATPGVLPSVHSEVFPDSSSVPASQATPPSSRAAQVLGDVALRDPAVPLHLDSCAAGAARHQEEQGTIFSLAAERAPENKSDETVSLEKHQQSESKEQGSCRSPEQKKHVAEQLTPVLLDGPREESLQLVSELKDCSGSCAVDVSTVWWEAAGCRELRVVTASESAVSLWEPLAPDCWGKVYTWHLGEMPVIQIVPLPDTCNLVCVALGELEIGEIRLLLYSSETDSFKHSLLKIGDIKAVVGLKDWRLVSSSRTMQEQQVEMLSLSETGGSKDRQTLMPPEETVTAFAEVEGMREALVGTTAGNSVVVWNLKTGQVLRKMHIGYSYPASICHRAYSDSGLLFVVLSHPHAKESESSGSPAFRVVAFNPSTGRSTGVMSSSLPPGRAGRQGDVWDTVGAAVLTSGAVAVWDLLRGQCAAVLPPGPTGHWALTRWAAGGARLLAGRRDGTVHLYRYPQPQPGAA</sequence>
<evidence type="ECO:0000256" key="1">
    <source>
        <dbReference type="SAM" id="MobiDB-lite"/>
    </source>
</evidence>
<dbReference type="PANTHER" id="PTHR14662:SF2">
    <property type="entry name" value="PARTNER AND LOCALIZER OF BRCA2"/>
    <property type="match status" value="1"/>
</dbReference>
<feature type="region of interest" description="Disordered" evidence="1">
    <location>
        <begin position="262"/>
        <end position="289"/>
    </location>
</feature>
<dbReference type="GO" id="GO:0000724">
    <property type="term" value="P:double-strand break repair via homologous recombination"/>
    <property type="evidence" value="ECO:0007669"/>
    <property type="project" value="InterPro"/>
</dbReference>
<dbReference type="InterPro" id="IPR015943">
    <property type="entry name" value="WD40/YVTN_repeat-like_dom_sf"/>
</dbReference>
<dbReference type="InterPro" id="IPR011047">
    <property type="entry name" value="Quinoprotein_ADH-like_sf"/>
</dbReference>
<dbReference type="PANTHER" id="PTHR14662">
    <property type="entry name" value="PARTNER AND LOCALIZER OF BRCA2"/>
    <property type="match status" value="1"/>
</dbReference>
<dbReference type="InterPro" id="IPR031920">
    <property type="entry name" value="PALB2_WD40"/>
</dbReference>
<dbReference type="Proteomes" id="UP000658642">
    <property type="component" value="Unassembled WGS sequence"/>
</dbReference>
<dbReference type="AlphaFoldDB" id="A0A852PE31"/>
<feature type="non-terminal residue" evidence="3">
    <location>
        <position position="900"/>
    </location>
</feature>
<proteinExistence type="predicted"/>
<dbReference type="EMBL" id="WBMZ01016311">
    <property type="protein sequence ID" value="NXY25694.1"/>
    <property type="molecule type" value="Genomic_DNA"/>
</dbReference>
<accession>A0A852PE31</accession>
<feature type="compositionally biased region" description="Basic and acidic residues" evidence="1">
    <location>
        <begin position="265"/>
        <end position="285"/>
    </location>
</feature>
<dbReference type="Gene3D" id="2.130.10.10">
    <property type="entry name" value="YVTN repeat-like/Quinoprotein amine dehydrogenase"/>
    <property type="match status" value="1"/>
</dbReference>
<feature type="compositionally biased region" description="Basic residues" evidence="1">
    <location>
        <begin position="222"/>
        <end position="233"/>
    </location>
</feature>
<feature type="compositionally biased region" description="Basic residues" evidence="1">
    <location>
        <begin position="139"/>
        <end position="148"/>
    </location>
</feature>
<feature type="non-terminal residue" evidence="3">
    <location>
        <position position="1"/>
    </location>
</feature>
<name>A0A852PE31_9PASS</name>
<feature type="domain" description="Partner and localiser of BRCA2 WD40" evidence="2">
    <location>
        <begin position="553"/>
        <end position="891"/>
    </location>
</feature>
<feature type="compositionally biased region" description="Basic and acidic residues" evidence="1">
    <location>
        <begin position="43"/>
        <end position="53"/>
    </location>
</feature>
<evidence type="ECO:0000259" key="2">
    <source>
        <dbReference type="Pfam" id="PF16756"/>
    </source>
</evidence>
<dbReference type="OrthoDB" id="9936560at2759"/>
<feature type="region of interest" description="Disordered" evidence="1">
    <location>
        <begin position="29"/>
        <end position="59"/>
    </location>
</feature>
<feature type="compositionally biased region" description="Basic and acidic residues" evidence="1">
    <location>
        <begin position="149"/>
        <end position="162"/>
    </location>
</feature>
<feature type="compositionally biased region" description="Low complexity" evidence="1">
    <location>
        <begin position="186"/>
        <end position="213"/>
    </location>
</feature>
<evidence type="ECO:0000313" key="4">
    <source>
        <dbReference type="Proteomes" id="UP000658642"/>
    </source>
</evidence>
<feature type="region of interest" description="Disordered" evidence="1">
    <location>
        <begin position="139"/>
        <end position="249"/>
    </location>
</feature>
<feature type="region of interest" description="Disordered" evidence="1">
    <location>
        <begin position="511"/>
        <end position="544"/>
    </location>
</feature>
<dbReference type="GO" id="GO:0003677">
    <property type="term" value="F:DNA binding"/>
    <property type="evidence" value="ECO:0007669"/>
    <property type="project" value="InterPro"/>
</dbReference>
<dbReference type="GO" id="GO:0005654">
    <property type="term" value="C:nucleoplasm"/>
    <property type="evidence" value="ECO:0007669"/>
    <property type="project" value="TreeGrafter"/>
</dbReference>
<feature type="region of interest" description="Disordered" evidence="1">
    <location>
        <begin position="359"/>
        <end position="391"/>
    </location>
</feature>
<gene>
    <name evidence="3" type="primary">Palb2</name>
    <name evidence="3" type="ORF">ATRCLA_R08723</name>
</gene>
<organism evidence="3 4">
    <name type="scientific">Atrichornis clamosus</name>
    <dbReference type="NCBI Taxonomy" id="449594"/>
    <lineage>
        <taxon>Eukaryota</taxon>
        <taxon>Metazoa</taxon>
        <taxon>Chordata</taxon>
        <taxon>Craniata</taxon>
        <taxon>Vertebrata</taxon>
        <taxon>Euteleostomi</taxon>
        <taxon>Archelosauria</taxon>
        <taxon>Archosauria</taxon>
        <taxon>Dinosauria</taxon>
        <taxon>Saurischia</taxon>
        <taxon>Theropoda</taxon>
        <taxon>Coelurosauria</taxon>
        <taxon>Aves</taxon>
        <taxon>Neognathae</taxon>
        <taxon>Neoaves</taxon>
        <taxon>Telluraves</taxon>
        <taxon>Australaves</taxon>
        <taxon>Passeriformes</taxon>
        <taxon>Menuridae</taxon>
        <taxon>Atrichornis</taxon>
    </lineage>
</organism>
<reference evidence="3" key="1">
    <citation type="submission" date="2020-02" db="EMBL/GenBank/DDBJ databases">
        <title>Bird 10,000 Genomes (B10K) Project - Family phase.</title>
        <authorList>
            <person name="Zhang G."/>
        </authorList>
    </citation>
    <scope>NUCLEOTIDE SEQUENCE</scope>
    <source>
        <strain evidence="3">B10K-DU-029-61</strain>
        <tissue evidence="3">Blood</tissue>
    </source>
</reference>
<dbReference type="SUPFAM" id="SSF50998">
    <property type="entry name" value="Quinoprotein alcohol dehydrogenase-like"/>
    <property type="match status" value="1"/>
</dbReference>
<comment type="caution">
    <text evidence="3">The sequence shown here is derived from an EMBL/GenBank/DDBJ whole genome shotgun (WGS) entry which is preliminary data.</text>
</comment>
<evidence type="ECO:0000313" key="3">
    <source>
        <dbReference type="EMBL" id="NXY25694.1"/>
    </source>
</evidence>
<feature type="compositionally biased region" description="Basic and acidic residues" evidence="1">
    <location>
        <begin position="512"/>
        <end position="544"/>
    </location>
</feature>
<dbReference type="InterPro" id="IPR042417">
    <property type="entry name" value="PALB2"/>
</dbReference>
<protein>
    <submittedName>
        <fullName evidence="3">PALB2 protein</fullName>
    </submittedName>
</protein>
<keyword evidence="4" id="KW-1185">Reference proteome</keyword>
<dbReference type="Pfam" id="PF16756">
    <property type="entry name" value="PALB2_WD40"/>
    <property type="match status" value="1"/>
</dbReference>